<evidence type="ECO:0000313" key="2">
    <source>
        <dbReference type="Proteomes" id="UP000887575"/>
    </source>
</evidence>
<evidence type="ECO:0000256" key="1">
    <source>
        <dbReference type="SAM" id="SignalP"/>
    </source>
</evidence>
<proteinExistence type="predicted"/>
<sequence length="120" mass="13926">MFTRSLSGGCVLWMLIGLSQIVRSQPSSFSPLRPLLHYSESSKHYRDPALGPFILVTDLQNGRLGMFRDEKRHTLWNKREMTRDRKIGLLRDGSLLFTSPHPRLDRLSIDPFEGRIRSLF</sequence>
<keyword evidence="1" id="KW-0732">Signal</keyword>
<keyword evidence="2" id="KW-1185">Reference proteome</keyword>
<protein>
    <submittedName>
        <fullName evidence="3">Uncharacterized protein</fullName>
    </submittedName>
</protein>
<feature type="signal peptide" evidence="1">
    <location>
        <begin position="1"/>
        <end position="24"/>
    </location>
</feature>
<dbReference type="AlphaFoldDB" id="A0AAF3F052"/>
<accession>A0AAF3F052</accession>
<dbReference type="WBParaSite" id="MBELARI_LOCUS19790">
    <property type="protein sequence ID" value="MBELARI_LOCUS19790"/>
    <property type="gene ID" value="MBELARI_LOCUS19790"/>
</dbReference>
<feature type="chain" id="PRO_5041982684" evidence="1">
    <location>
        <begin position="25"/>
        <end position="120"/>
    </location>
</feature>
<organism evidence="2 3">
    <name type="scientific">Mesorhabditis belari</name>
    <dbReference type="NCBI Taxonomy" id="2138241"/>
    <lineage>
        <taxon>Eukaryota</taxon>
        <taxon>Metazoa</taxon>
        <taxon>Ecdysozoa</taxon>
        <taxon>Nematoda</taxon>
        <taxon>Chromadorea</taxon>
        <taxon>Rhabditida</taxon>
        <taxon>Rhabditina</taxon>
        <taxon>Rhabditomorpha</taxon>
        <taxon>Rhabditoidea</taxon>
        <taxon>Rhabditidae</taxon>
        <taxon>Mesorhabditinae</taxon>
        <taxon>Mesorhabditis</taxon>
    </lineage>
</organism>
<reference evidence="3" key="1">
    <citation type="submission" date="2024-02" db="UniProtKB">
        <authorList>
            <consortium name="WormBaseParasite"/>
        </authorList>
    </citation>
    <scope>IDENTIFICATION</scope>
</reference>
<dbReference type="Proteomes" id="UP000887575">
    <property type="component" value="Unassembled WGS sequence"/>
</dbReference>
<evidence type="ECO:0000313" key="3">
    <source>
        <dbReference type="WBParaSite" id="MBELARI_LOCUS19790"/>
    </source>
</evidence>
<name>A0AAF3F052_9BILA</name>